<gene>
    <name evidence="1" type="ORF">GA0070607_5486</name>
</gene>
<evidence type="ECO:0000313" key="1">
    <source>
        <dbReference type="EMBL" id="SCF09575.1"/>
    </source>
</evidence>
<reference evidence="2" key="1">
    <citation type="submission" date="2016-06" db="EMBL/GenBank/DDBJ databases">
        <authorList>
            <person name="Varghese N."/>
            <person name="Submissions Spin"/>
        </authorList>
    </citation>
    <scope>NUCLEOTIDE SEQUENCE [LARGE SCALE GENOMIC DNA]</scope>
    <source>
        <strain evidence="2">DSM 44875</strain>
    </source>
</reference>
<name>A0A1C4XM54_9ACTN</name>
<dbReference type="EMBL" id="LT607412">
    <property type="protein sequence ID" value="SCF09575.1"/>
    <property type="molecule type" value="Genomic_DNA"/>
</dbReference>
<sequence length="323" mass="35217">MPYWGTFTAKCFAQAFPAGVVSSRGVLTFSTDDLVHALFATGRAPGDEVSHGLASVWEFIHRVSLIPAYVRRSDGGGLVKSALARELDRSEKVSLSYALGQAMTGIFCQKKLGVTFLLHVDRYAGRYGVTFGTTRKRADLFGWSPRGWVVAEAKGRSNAMEAALPSTLVAQKRSIKSIAGERPWLALGCVASFPPYAYELLIDAVDPDEDALESIDVNMDLDRYMLAYYEPFLAAVAAGTPDVRDQGYLASRFDVLNLRVGLRRDIAARVRQAAEGELVGLHESVLGLLETGGEADQSFTTFPDGTLVGSNWADAMSLNDWRY</sequence>
<protein>
    <submittedName>
        <fullName evidence="1">Uncharacterized protein</fullName>
    </submittedName>
</protein>
<accession>A0A1C4XM54</accession>
<keyword evidence="2" id="KW-1185">Reference proteome</keyword>
<dbReference type="AlphaFoldDB" id="A0A1C4XM54"/>
<evidence type="ECO:0000313" key="2">
    <source>
        <dbReference type="Proteomes" id="UP000198243"/>
    </source>
</evidence>
<proteinExistence type="predicted"/>
<dbReference type="Proteomes" id="UP000198243">
    <property type="component" value="Chromosome I"/>
</dbReference>
<organism evidence="1 2">
    <name type="scientific">Micromonospora coriariae</name>
    <dbReference type="NCBI Taxonomy" id="285665"/>
    <lineage>
        <taxon>Bacteria</taxon>
        <taxon>Bacillati</taxon>
        <taxon>Actinomycetota</taxon>
        <taxon>Actinomycetes</taxon>
        <taxon>Micromonosporales</taxon>
        <taxon>Micromonosporaceae</taxon>
        <taxon>Micromonospora</taxon>
    </lineage>
</organism>